<feature type="transmembrane region" description="Helical" evidence="2">
    <location>
        <begin position="110"/>
        <end position="130"/>
    </location>
</feature>
<dbReference type="Pfam" id="PF09656">
    <property type="entry name" value="PGPGW"/>
    <property type="match status" value="1"/>
</dbReference>
<gene>
    <name evidence="3" type="ORF">Athai_32510</name>
</gene>
<accession>A0A7R7HXA8</accession>
<organism evidence="3 4">
    <name type="scientific">Actinocatenispora thailandica</name>
    <dbReference type="NCBI Taxonomy" id="227318"/>
    <lineage>
        <taxon>Bacteria</taxon>
        <taxon>Bacillati</taxon>
        <taxon>Actinomycetota</taxon>
        <taxon>Actinomycetes</taxon>
        <taxon>Micromonosporales</taxon>
        <taxon>Micromonosporaceae</taxon>
        <taxon>Actinocatenispora</taxon>
    </lineage>
</organism>
<dbReference type="KEGG" id="atl:Athai_32510"/>
<proteinExistence type="predicted"/>
<dbReference type="InterPro" id="IPR019099">
    <property type="entry name" value="Uncharacterised_PGPGW_TM"/>
</dbReference>
<evidence type="ECO:0000313" key="4">
    <source>
        <dbReference type="Proteomes" id="UP000611640"/>
    </source>
</evidence>
<reference evidence="3 4" key="1">
    <citation type="submission" date="2020-08" db="EMBL/GenBank/DDBJ databases">
        <title>Whole genome shotgun sequence of Actinocatenispora thailandica NBRC 105041.</title>
        <authorList>
            <person name="Komaki H."/>
            <person name="Tamura T."/>
        </authorList>
    </citation>
    <scope>NUCLEOTIDE SEQUENCE [LARGE SCALE GENOMIC DNA]</scope>
    <source>
        <strain evidence="3 4">NBRC 105041</strain>
    </source>
</reference>
<evidence type="ECO:0000256" key="1">
    <source>
        <dbReference type="SAM" id="MobiDB-lite"/>
    </source>
</evidence>
<protein>
    <recommendedName>
        <fullName evidence="5">TIGR02611 family protein</fullName>
    </recommendedName>
</protein>
<feature type="transmembrane region" description="Helical" evidence="2">
    <location>
        <begin position="40"/>
        <end position="61"/>
    </location>
</feature>
<keyword evidence="2" id="KW-0812">Transmembrane</keyword>
<name>A0A7R7HXA8_9ACTN</name>
<keyword evidence="2" id="KW-0472">Membrane</keyword>
<dbReference type="RefSeq" id="WP_203962228.1">
    <property type="nucleotide sequence ID" value="NZ_AP023355.1"/>
</dbReference>
<keyword evidence="2" id="KW-1133">Transmembrane helix</keyword>
<dbReference type="Proteomes" id="UP000611640">
    <property type="component" value="Chromosome"/>
</dbReference>
<evidence type="ECO:0008006" key="5">
    <source>
        <dbReference type="Google" id="ProtNLM"/>
    </source>
</evidence>
<evidence type="ECO:0000256" key="2">
    <source>
        <dbReference type="SAM" id="Phobius"/>
    </source>
</evidence>
<evidence type="ECO:0000313" key="3">
    <source>
        <dbReference type="EMBL" id="BCJ35748.1"/>
    </source>
</evidence>
<feature type="region of interest" description="Disordered" evidence="1">
    <location>
        <begin position="1"/>
        <end position="28"/>
    </location>
</feature>
<sequence length="148" mass="16305">MPAETRQHEQHPATAAGHPHRERHRPRPLDRIRAAPGGRLALKIGAGAFGGALVVLGLILVPLPGPGWLIVIAGLAVLAVEYAWARHLLRFTRRQLRRWTDWLLRRGWPIRLLVGTAGFVLVAAVIWASVRVSFGIDLAAVSWGYLNT</sequence>
<feature type="compositionally biased region" description="Basic and acidic residues" evidence="1">
    <location>
        <begin position="1"/>
        <end position="11"/>
    </location>
</feature>
<dbReference type="AlphaFoldDB" id="A0A7R7HXA8"/>
<dbReference type="EMBL" id="AP023355">
    <property type="protein sequence ID" value="BCJ35748.1"/>
    <property type="molecule type" value="Genomic_DNA"/>
</dbReference>
<feature type="transmembrane region" description="Helical" evidence="2">
    <location>
        <begin position="67"/>
        <end position="89"/>
    </location>
</feature>
<keyword evidence="4" id="KW-1185">Reference proteome</keyword>